<dbReference type="GO" id="GO:0030867">
    <property type="term" value="C:rough endoplasmic reticulum membrane"/>
    <property type="evidence" value="ECO:0007669"/>
    <property type="project" value="UniProtKB-SubCell"/>
</dbReference>
<organism evidence="12 13">
    <name type="scientific">Echeneis naucrates</name>
    <name type="common">Live sharksucker</name>
    <dbReference type="NCBI Taxonomy" id="173247"/>
    <lineage>
        <taxon>Eukaryota</taxon>
        <taxon>Metazoa</taxon>
        <taxon>Chordata</taxon>
        <taxon>Craniata</taxon>
        <taxon>Vertebrata</taxon>
        <taxon>Euteleostomi</taxon>
        <taxon>Actinopterygii</taxon>
        <taxon>Neopterygii</taxon>
        <taxon>Teleostei</taxon>
        <taxon>Neoteleostei</taxon>
        <taxon>Acanthomorphata</taxon>
        <taxon>Carangaria</taxon>
        <taxon>Carangiformes</taxon>
        <taxon>Echeneidae</taxon>
        <taxon>Echeneis</taxon>
    </lineage>
</organism>
<dbReference type="InterPro" id="IPR019130">
    <property type="entry name" value="Macoilin"/>
</dbReference>
<dbReference type="Pfam" id="PF09726">
    <property type="entry name" value="Macoilin"/>
    <property type="match status" value="1"/>
</dbReference>
<sequence>TRSRNPRCCGVSSLSHLAPPRWVISLKRSSFERTCIAYTFLKFMMMWMLVLLADFILEFRLEYLWPCWLFFGSVYTTFHCHGLVICIVFVCAAFTLDIFCLIFVPLHWLFFVASTYVLFNYIWHTEKGICISTVSLWILLVYTEASLRLKDLKTSHANLSHLFAAHCIGYPVVYLGFDATCYFTNIFKLRIQKAVQSENNFHMHLLQHSLPPGLQVFPKTGTDGSSSKSLHLHHPLIPSPASLFIANTVDCLQICSEERATEKTTQEVKSAETTRRPLSSKHSVSESRDLLLSGAGGPESSTTVDNLPQEEQGSKVSRAAKSSSPKVRRGSTNTPSPPAARTEKKQRSNSKTVSPNRDLTDKSTAVVQNYHAEQMSKRLKGELQASRQSEQELRSHICNLTNSERSLRPEVSLLRQSNMLLQSKILCLTKTKQRDKQTSVMLEKKTRAETEARLSAEKQLAELKAQKLEEAASTARSLTNRQEHSETQMLRKRVKDLETEYKQLQLEYQVKESRVVDLESDALGKYSCVEKETDLLLSTLSAMQEKAQHLEYNLSAETRIKLDLFSALGDARRQLEIAQGSHQDQEIREMKQKIAEVMAVSPGVSYMAPRPPVPQYLTKLLNSERYMLNPRALMYQCLKK</sequence>
<dbReference type="Ensembl" id="ENSENLT00000043524.1">
    <property type="protein sequence ID" value="ENSENLP00000042430.1"/>
    <property type="gene ID" value="ENSENLG00000018157.1"/>
</dbReference>
<evidence type="ECO:0000256" key="2">
    <source>
        <dbReference type="ARBA" id="ARBA00004269"/>
    </source>
</evidence>
<feature type="coiled-coil region" evidence="9">
    <location>
        <begin position="451"/>
        <end position="521"/>
    </location>
</feature>
<dbReference type="PANTHER" id="PTHR47464">
    <property type="entry name" value="MACOILIN"/>
    <property type="match status" value="1"/>
</dbReference>
<comment type="similarity">
    <text evidence="3">Belongs to the macoilin family.</text>
</comment>
<comment type="subcellular location">
    <subcellularLocation>
        <location evidence="1">Nucleus membrane</location>
        <topology evidence="1">Multi-pass membrane protein</topology>
    </subcellularLocation>
    <subcellularLocation>
        <location evidence="2">Rough endoplasmic reticulum membrane</location>
        <topology evidence="2">Multi-pass membrane protein</topology>
    </subcellularLocation>
</comment>
<dbReference type="OMA" id="GQYQCQN"/>
<reference evidence="12" key="1">
    <citation type="submission" date="2021-04" db="EMBL/GenBank/DDBJ databases">
        <authorList>
            <consortium name="Wellcome Sanger Institute Data Sharing"/>
        </authorList>
    </citation>
    <scope>NUCLEOTIDE SEQUENCE [LARGE SCALE GENOMIC DNA]</scope>
</reference>
<proteinExistence type="inferred from homology"/>
<dbReference type="Proteomes" id="UP000472264">
    <property type="component" value="Chromosome 24"/>
</dbReference>
<feature type="transmembrane region" description="Helical" evidence="11">
    <location>
        <begin position="35"/>
        <end position="57"/>
    </location>
</feature>
<evidence type="ECO:0000256" key="4">
    <source>
        <dbReference type="ARBA" id="ARBA00022692"/>
    </source>
</evidence>
<feature type="compositionally biased region" description="Basic and acidic residues" evidence="10">
    <location>
        <begin position="262"/>
        <end position="275"/>
    </location>
</feature>
<gene>
    <name evidence="12" type="primary">si:dkey-12h9.6</name>
</gene>
<feature type="compositionally biased region" description="Polar residues" evidence="10">
    <location>
        <begin position="299"/>
        <end position="334"/>
    </location>
</feature>
<evidence type="ECO:0000256" key="10">
    <source>
        <dbReference type="SAM" id="MobiDB-lite"/>
    </source>
</evidence>
<reference evidence="12" key="3">
    <citation type="submission" date="2025-09" db="UniProtKB">
        <authorList>
            <consortium name="Ensembl"/>
        </authorList>
    </citation>
    <scope>IDENTIFICATION</scope>
</reference>
<evidence type="ECO:0000256" key="3">
    <source>
        <dbReference type="ARBA" id="ARBA00008298"/>
    </source>
</evidence>
<evidence type="ECO:0000256" key="7">
    <source>
        <dbReference type="ARBA" id="ARBA00023136"/>
    </source>
</evidence>
<evidence type="ECO:0000313" key="13">
    <source>
        <dbReference type="Proteomes" id="UP000472264"/>
    </source>
</evidence>
<feature type="transmembrane region" description="Helical" evidence="11">
    <location>
        <begin position="63"/>
        <end position="91"/>
    </location>
</feature>
<dbReference type="InParanoid" id="A0A665WFA4"/>
<evidence type="ECO:0000313" key="12">
    <source>
        <dbReference type="Ensembl" id="ENSENLP00000042430.1"/>
    </source>
</evidence>
<feature type="region of interest" description="Disordered" evidence="10">
    <location>
        <begin position="262"/>
        <end position="363"/>
    </location>
</feature>
<keyword evidence="13" id="KW-1185">Reference proteome</keyword>
<evidence type="ECO:0000256" key="8">
    <source>
        <dbReference type="ARBA" id="ARBA00023242"/>
    </source>
</evidence>
<evidence type="ECO:0000256" key="1">
    <source>
        <dbReference type="ARBA" id="ARBA00004232"/>
    </source>
</evidence>
<keyword evidence="5" id="KW-0256">Endoplasmic reticulum</keyword>
<dbReference type="GO" id="GO:0031965">
    <property type="term" value="C:nuclear membrane"/>
    <property type="evidence" value="ECO:0007669"/>
    <property type="project" value="UniProtKB-SubCell"/>
</dbReference>
<evidence type="ECO:0000256" key="5">
    <source>
        <dbReference type="ARBA" id="ARBA00022824"/>
    </source>
</evidence>
<evidence type="ECO:0000256" key="11">
    <source>
        <dbReference type="SAM" id="Phobius"/>
    </source>
</evidence>
<dbReference type="PANTHER" id="PTHR47464:SF1">
    <property type="entry name" value="MACOILIN-1"/>
    <property type="match status" value="1"/>
</dbReference>
<reference evidence="12" key="2">
    <citation type="submission" date="2025-08" db="UniProtKB">
        <authorList>
            <consortium name="Ensembl"/>
        </authorList>
    </citation>
    <scope>IDENTIFICATION</scope>
</reference>
<evidence type="ECO:0000256" key="9">
    <source>
        <dbReference type="SAM" id="Coils"/>
    </source>
</evidence>
<dbReference type="GO" id="GO:0023041">
    <property type="term" value="P:neuronal signal transduction"/>
    <property type="evidence" value="ECO:0007669"/>
    <property type="project" value="InterPro"/>
</dbReference>
<keyword evidence="8" id="KW-0539">Nucleus</keyword>
<name>A0A665WFA4_ECHNA</name>
<feature type="transmembrane region" description="Helical" evidence="11">
    <location>
        <begin position="98"/>
        <end position="123"/>
    </location>
</feature>
<feature type="compositionally biased region" description="Polar residues" evidence="10">
    <location>
        <begin position="349"/>
        <end position="363"/>
    </location>
</feature>
<keyword evidence="9" id="KW-0175">Coiled coil</keyword>
<keyword evidence="4 11" id="KW-0812">Transmembrane</keyword>
<keyword evidence="7 11" id="KW-0472">Membrane</keyword>
<accession>A0A665WFA4</accession>
<keyword evidence="6 11" id="KW-1133">Transmembrane helix</keyword>
<evidence type="ECO:0000256" key="6">
    <source>
        <dbReference type="ARBA" id="ARBA00022989"/>
    </source>
</evidence>
<protein>
    <submittedName>
        <fullName evidence="12">Si:dkey-12h9.6</fullName>
    </submittedName>
</protein>
<dbReference type="AlphaFoldDB" id="A0A665WFA4"/>